<dbReference type="InterPro" id="IPR041698">
    <property type="entry name" value="Methyltransf_25"/>
</dbReference>
<dbReference type="GO" id="GO:0008168">
    <property type="term" value="F:methyltransferase activity"/>
    <property type="evidence" value="ECO:0007669"/>
    <property type="project" value="UniProtKB-KW"/>
</dbReference>
<dbReference type="AlphaFoldDB" id="A0A7Z0WT12"/>
<keyword evidence="2" id="KW-0489">Methyltransferase</keyword>
<gene>
    <name evidence="2" type="ORF">BLA60_04820</name>
</gene>
<dbReference type="InterPro" id="IPR029063">
    <property type="entry name" value="SAM-dependent_MTases_sf"/>
</dbReference>
<dbReference type="Proteomes" id="UP000185696">
    <property type="component" value="Unassembled WGS sequence"/>
</dbReference>
<feature type="domain" description="Methyltransferase" evidence="1">
    <location>
        <begin position="43"/>
        <end position="133"/>
    </location>
</feature>
<keyword evidence="2" id="KW-0808">Transferase</keyword>
<sequence length="237" mass="26405">MFTEAHAAVYELLYRGRGKDWGQEAKVLAERIREIKPDADSLLDVACGTGAHLETFVDLFGRAEGLELAVPMLELARKRLPGVTLHEDDMRTFDLGTTYDAMVCMYCSIGYLDDSDDLRAALRAMSAHLNPGGVLIIEPWWFPEQFIEGYAAGFAAQEGNRVVTRVSHSTKVGHQTRMDLRYVYADDDGITQFTEIDMLCLWTKEEYLSAFADAGCPATYTPGWPTGRGLFIGTKES</sequence>
<evidence type="ECO:0000313" key="2">
    <source>
        <dbReference type="EMBL" id="OLF14443.1"/>
    </source>
</evidence>
<accession>A0A7Z0WT12</accession>
<dbReference type="EMBL" id="MSIF01000001">
    <property type="protein sequence ID" value="OLF14443.1"/>
    <property type="molecule type" value="Genomic_DNA"/>
</dbReference>
<evidence type="ECO:0000313" key="3">
    <source>
        <dbReference type="Proteomes" id="UP000185696"/>
    </source>
</evidence>
<dbReference type="GO" id="GO:0032259">
    <property type="term" value="P:methylation"/>
    <property type="evidence" value="ECO:0007669"/>
    <property type="project" value="UniProtKB-KW"/>
</dbReference>
<dbReference type="CDD" id="cd02440">
    <property type="entry name" value="AdoMet_MTases"/>
    <property type="match status" value="1"/>
</dbReference>
<dbReference type="SUPFAM" id="SSF53335">
    <property type="entry name" value="S-adenosyl-L-methionine-dependent methyltransferases"/>
    <property type="match status" value="1"/>
</dbReference>
<reference evidence="2 3" key="1">
    <citation type="submission" date="2016-12" db="EMBL/GenBank/DDBJ databases">
        <title>The draft genome sequence of Actinophytocola xinjiangensis.</title>
        <authorList>
            <person name="Wang W."/>
            <person name="Yuan L."/>
        </authorList>
    </citation>
    <scope>NUCLEOTIDE SEQUENCE [LARGE SCALE GENOMIC DNA]</scope>
    <source>
        <strain evidence="2 3">CGMCC 4.4663</strain>
    </source>
</reference>
<keyword evidence="3" id="KW-1185">Reference proteome</keyword>
<proteinExistence type="predicted"/>
<dbReference type="Gene3D" id="3.40.50.150">
    <property type="entry name" value="Vaccinia Virus protein VP39"/>
    <property type="match status" value="1"/>
</dbReference>
<dbReference type="Gene3D" id="2.20.130.10">
    <property type="entry name" value="CAC2371-like domains"/>
    <property type="match status" value="1"/>
</dbReference>
<comment type="caution">
    <text evidence="2">The sequence shown here is derived from an EMBL/GenBank/DDBJ whole genome shotgun (WGS) entry which is preliminary data.</text>
</comment>
<protein>
    <submittedName>
        <fullName evidence="2">SAM-dependent methyltransferase</fullName>
    </submittedName>
</protein>
<dbReference type="RefSeq" id="WP_075131391.1">
    <property type="nucleotide sequence ID" value="NZ_MSIF01000001.1"/>
</dbReference>
<name>A0A7Z0WT12_9PSEU</name>
<evidence type="ECO:0000259" key="1">
    <source>
        <dbReference type="Pfam" id="PF13649"/>
    </source>
</evidence>
<dbReference type="OrthoDB" id="189743at2"/>
<dbReference type="Pfam" id="PF13649">
    <property type="entry name" value="Methyltransf_25"/>
    <property type="match status" value="1"/>
</dbReference>
<organism evidence="2 3">
    <name type="scientific">Actinophytocola xinjiangensis</name>
    <dbReference type="NCBI Taxonomy" id="485602"/>
    <lineage>
        <taxon>Bacteria</taxon>
        <taxon>Bacillati</taxon>
        <taxon>Actinomycetota</taxon>
        <taxon>Actinomycetes</taxon>
        <taxon>Pseudonocardiales</taxon>
        <taxon>Pseudonocardiaceae</taxon>
    </lineage>
</organism>